<gene>
    <name evidence="3" type="ORF">COLO4_12097</name>
</gene>
<accession>A0A1R3K295</accession>
<feature type="region of interest" description="Disordered" evidence="1">
    <location>
        <begin position="54"/>
        <end position="99"/>
    </location>
</feature>
<reference evidence="4" key="1">
    <citation type="submission" date="2013-09" db="EMBL/GenBank/DDBJ databases">
        <title>Corchorus olitorius genome sequencing.</title>
        <authorList>
            <person name="Alam M."/>
            <person name="Haque M.S."/>
            <person name="Islam M.S."/>
            <person name="Emdad E.M."/>
            <person name="Islam M.M."/>
            <person name="Ahmed B."/>
            <person name="Halim A."/>
            <person name="Hossen Q.M.M."/>
            <person name="Hossain M.Z."/>
            <person name="Ahmed R."/>
            <person name="Khan M.M."/>
            <person name="Islam R."/>
            <person name="Rashid M.M."/>
            <person name="Khan S.A."/>
            <person name="Rahman M.S."/>
            <person name="Alam M."/>
            <person name="Yahiya A.S."/>
            <person name="Khan M.S."/>
            <person name="Azam M.S."/>
            <person name="Haque T."/>
            <person name="Lashkar M.Z.H."/>
            <person name="Akhand A.I."/>
            <person name="Morshed G."/>
            <person name="Roy S."/>
            <person name="Uddin K.S."/>
            <person name="Rabeya T."/>
            <person name="Hossain A.S."/>
            <person name="Chowdhury A."/>
            <person name="Snigdha A.R."/>
            <person name="Mortoza M.S."/>
            <person name="Matin S.A."/>
            <person name="Hoque S.M.E."/>
            <person name="Islam M.K."/>
            <person name="Roy D.K."/>
            <person name="Haider R."/>
            <person name="Moosa M.M."/>
            <person name="Elias S.M."/>
            <person name="Hasan A.M."/>
            <person name="Jahan S."/>
            <person name="Shafiuddin M."/>
            <person name="Mahmood N."/>
            <person name="Shommy N.S."/>
        </authorList>
    </citation>
    <scope>NUCLEOTIDE SEQUENCE [LARGE SCALE GENOMIC DNA]</scope>
    <source>
        <strain evidence="4">cv. O-4</strain>
    </source>
</reference>
<dbReference type="Proteomes" id="UP000187203">
    <property type="component" value="Unassembled WGS sequence"/>
</dbReference>
<dbReference type="PANTHER" id="PTHR31286">
    <property type="entry name" value="GLYCINE-RICH CELL WALL STRUCTURAL PROTEIN 1.8-LIKE"/>
    <property type="match status" value="1"/>
</dbReference>
<evidence type="ECO:0000313" key="4">
    <source>
        <dbReference type="Proteomes" id="UP000187203"/>
    </source>
</evidence>
<feature type="compositionally biased region" description="Polar residues" evidence="1">
    <location>
        <begin position="523"/>
        <end position="544"/>
    </location>
</feature>
<dbReference type="EMBL" id="AWUE01014823">
    <property type="protein sequence ID" value="OMP01197.1"/>
    <property type="molecule type" value="Genomic_DNA"/>
</dbReference>
<dbReference type="STRING" id="93759.A0A1R3K295"/>
<feature type="region of interest" description="Disordered" evidence="1">
    <location>
        <begin position="603"/>
        <end position="678"/>
    </location>
</feature>
<sequence>MSSPSLALSSEEETELAKSNERFKETPPVGIPSGSSPRQQVSYKDSLFGANFGLGSISTENESPPDCEMGNGSDSKWVSEDLSPTDEDPESPSITLSQEEKSRIRDKWAKTLIVTVFGKSVGYHFLIQKLSLLWNFSHKFYTVDLGSDYFLLKFESNDDYDSVPRGGPWFVGGRFLGVRRWEPNFRASEASFTSVAVWLRLPELPIEYYDPPILKRIGRRIGPLLRIDNRTLQNERGKYARLCVQLDLDKPLPKSVTVEGKKQVIVYESIGLLGFNCGKLGHRKDNCPDLPPMVHVTENPQHVKPPEIAPSPNEEDGYGPWMVVQRRKSKPKPKPRDPITSSHNGRGLPRSTSKPANPHHLSATKDPLTPAQPRLAKNSKKEFPSTSHINCTSHFSASTLGQESQSNTALTAVASDRGDAQTNPSLLSGKQIFETRDIPQIGALQKPTTSSILFHFASSPPKLPLSSCSSLNSFPKDDRKVDCKEASEAGIRKPQWKPKDAALQGKEESARSATPSHAAKPNLSCSFSHISPALSGSTRRSPLQSPRCRFRLERGLKQPKSPSFSRYRSRSRSPSRTPEPPMSDVDIAAACSAILNSKLHSLKDTSNGCVLPPNQPPNLRYLDSQHDGNPPEPPSPRNSHDGGTGFRPQCDSELLASSHQAQHELSHNPNPRHHDTKFKCIHGRGVGKHKKGTWGGQHQNCSINPAQDLTRCLYLFGIAERLETSSTAFLLTDLTIALSRSLSDVGPRFGSKPFRFQNIWLDHPDFPSILSTHWRPPSIPIHHRISSFTTNLTVWDKSTFVLALKNPFTLLWPPVLGSNSPLQIGLGALRGLIQGPLVLPETFLSVKDLKAH</sequence>
<evidence type="ECO:0000256" key="1">
    <source>
        <dbReference type="SAM" id="MobiDB-lite"/>
    </source>
</evidence>
<feature type="region of interest" description="Disordered" evidence="1">
    <location>
        <begin position="291"/>
        <end position="388"/>
    </location>
</feature>
<feature type="region of interest" description="Disordered" evidence="1">
    <location>
        <begin position="460"/>
        <end position="583"/>
    </location>
</feature>
<name>A0A1R3K295_9ROSI</name>
<proteinExistence type="predicted"/>
<feature type="compositionally biased region" description="Low complexity" evidence="1">
    <location>
        <begin position="460"/>
        <end position="473"/>
    </location>
</feature>
<dbReference type="Pfam" id="PF14111">
    <property type="entry name" value="DUF4283"/>
    <property type="match status" value="1"/>
</dbReference>
<dbReference type="OrthoDB" id="994333at2759"/>
<feature type="region of interest" description="Disordered" evidence="1">
    <location>
        <begin position="1"/>
        <end position="41"/>
    </location>
</feature>
<evidence type="ECO:0000313" key="3">
    <source>
        <dbReference type="EMBL" id="OMP01197.1"/>
    </source>
</evidence>
<dbReference type="PANTHER" id="PTHR31286:SF99">
    <property type="entry name" value="DUF4283 DOMAIN-CONTAINING PROTEIN"/>
    <property type="match status" value="1"/>
</dbReference>
<comment type="caution">
    <text evidence="3">The sequence shown here is derived from an EMBL/GenBank/DDBJ whole genome shotgun (WGS) entry which is preliminary data.</text>
</comment>
<dbReference type="InterPro" id="IPR040256">
    <property type="entry name" value="At4g02000-like"/>
</dbReference>
<evidence type="ECO:0000259" key="2">
    <source>
        <dbReference type="Pfam" id="PF14111"/>
    </source>
</evidence>
<keyword evidence="4" id="KW-1185">Reference proteome</keyword>
<organism evidence="3 4">
    <name type="scientific">Corchorus olitorius</name>
    <dbReference type="NCBI Taxonomy" id="93759"/>
    <lineage>
        <taxon>Eukaryota</taxon>
        <taxon>Viridiplantae</taxon>
        <taxon>Streptophyta</taxon>
        <taxon>Embryophyta</taxon>
        <taxon>Tracheophyta</taxon>
        <taxon>Spermatophyta</taxon>
        <taxon>Magnoliopsida</taxon>
        <taxon>eudicotyledons</taxon>
        <taxon>Gunneridae</taxon>
        <taxon>Pentapetalae</taxon>
        <taxon>rosids</taxon>
        <taxon>malvids</taxon>
        <taxon>Malvales</taxon>
        <taxon>Malvaceae</taxon>
        <taxon>Grewioideae</taxon>
        <taxon>Apeibeae</taxon>
        <taxon>Corchorus</taxon>
    </lineage>
</organism>
<protein>
    <recommendedName>
        <fullName evidence="2">DUF4283 domain-containing protein</fullName>
    </recommendedName>
</protein>
<feature type="compositionally biased region" description="Polar residues" evidence="1">
    <location>
        <begin position="339"/>
        <end position="355"/>
    </location>
</feature>
<feature type="compositionally biased region" description="Basic and acidic residues" evidence="1">
    <location>
        <begin position="15"/>
        <end position="25"/>
    </location>
</feature>
<feature type="domain" description="DUF4283" evidence="2">
    <location>
        <begin position="106"/>
        <end position="188"/>
    </location>
</feature>
<dbReference type="AlphaFoldDB" id="A0A1R3K295"/>
<feature type="compositionally biased region" description="Basic and acidic residues" evidence="1">
    <location>
        <begin position="475"/>
        <end position="510"/>
    </location>
</feature>
<dbReference type="InterPro" id="IPR025558">
    <property type="entry name" value="DUF4283"/>
</dbReference>